<dbReference type="Proteomes" id="UP001179614">
    <property type="component" value="Chromosome"/>
</dbReference>
<reference evidence="1" key="1">
    <citation type="submission" date="2021-12" db="EMBL/GenBank/DDBJ databases">
        <title>Bradyrhizobium xenonodulans sp. nov.</title>
        <authorList>
            <person name="Claassens R."/>
            <person name="Venter S.N."/>
            <person name="Beukes C.W."/>
            <person name="Stepkowski T."/>
            <person name="Steenkamp E.T."/>
        </authorList>
    </citation>
    <scope>NUCLEOTIDE SEQUENCE</scope>
    <source>
        <strain evidence="1">14AB</strain>
    </source>
</reference>
<dbReference type="EMBL" id="CP089391">
    <property type="protein sequence ID" value="WBL78797.1"/>
    <property type="molecule type" value="Genomic_DNA"/>
</dbReference>
<evidence type="ECO:0000313" key="2">
    <source>
        <dbReference type="Proteomes" id="UP001179614"/>
    </source>
</evidence>
<proteinExistence type="predicted"/>
<dbReference type="RefSeq" id="WP_270164070.1">
    <property type="nucleotide sequence ID" value="NZ_CP089391.1"/>
</dbReference>
<accession>A0ABY7MQ89</accession>
<evidence type="ECO:0000313" key="1">
    <source>
        <dbReference type="EMBL" id="WBL78797.1"/>
    </source>
</evidence>
<protein>
    <submittedName>
        <fullName evidence="1">Uncharacterized protein</fullName>
    </submittedName>
</protein>
<organism evidence="1 2">
    <name type="scientific">Bradyrhizobium xenonodulans</name>
    <dbReference type="NCBI Taxonomy" id="2736875"/>
    <lineage>
        <taxon>Bacteria</taxon>
        <taxon>Pseudomonadati</taxon>
        <taxon>Pseudomonadota</taxon>
        <taxon>Alphaproteobacteria</taxon>
        <taxon>Hyphomicrobiales</taxon>
        <taxon>Nitrobacteraceae</taxon>
        <taxon>Bradyrhizobium</taxon>
    </lineage>
</organism>
<keyword evidence="2" id="KW-1185">Reference proteome</keyword>
<name>A0ABY7MQ89_9BRAD</name>
<sequence>MNMMLKSADLANVTRVAEDRYMPISPLDLEGDLSELAQMARIASLTVFEVVGDTEFNRSGDGGQVFEVIRHDLTPDSVARALFAVGHVEDMIRTLQKKLKLD</sequence>
<gene>
    <name evidence="1" type="ORF">I3J27_38710</name>
</gene>